<dbReference type="InterPro" id="IPR002656">
    <property type="entry name" value="Acyl_transf_3_dom"/>
</dbReference>
<feature type="transmembrane region" description="Helical" evidence="1">
    <location>
        <begin position="419"/>
        <end position="436"/>
    </location>
</feature>
<dbReference type="AlphaFoldDB" id="A0AAD4QYF8"/>
<feature type="transmembrane region" description="Helical" evidence="1">
    <location>
        <begin position="121"/>
        <end position="140"/>
    </location>
</feature>
<feature type="domain" description="Acyltransferase 3" evidence="2">
    <location>
        <begin position="56"/>
        <end position="403"/>
    </location>
</feature>
<dbReference type="GO" id="GO:0016020">
    <property type="term" value="C:membrane"/>
    <property type="evidence" value="ECO:0007669"/>
    <property type="project" value="TreeGrafter"/>
</dbReference>
<feature type="transmembrane region" description="Helical" evidence="1">
    <location>
        <begin position="188"/>
        <end position="208"/>
    </location>
</feature>
<dbReference type="PANTHER" id="PTHR23028">
    <property type="entry name" value="ACETYLTRANSFERASE"/>
    <property type="match status" value="1"/>
</dbReference>
<reference evidence="3" key="1">
    <citation type="submission" date="2022-01" db="EMBL/GenBank/DDBJ databases">
        <title>Genome Sequence Resource for Two Populations of Ditylenchus destructor, the Migratory Endoparasitic Phytonematode.</title>
        <authorList>
            <person name="Zhang H."/>
            <person name="Lin R."/>
            <person name="Xie B."/>
        </authorList>
    </citation>
    <scope>NUCLEOTIDE SEQUENCE</scope>
    <source>
        <strain evidence="3">BazhouSP</strain>
    </source>
</reference>
<dbReference type="InterPro" id="IPR050879">
    <property type="entry name" value="Acyltransferase_3"/>
</dbReference>
<keyword evidence="1" id="KW-1133">Transmembrane helix</keyword>
<feature type="transmembrane region" description="Helical" evidence="1">
    <location>
        <begin position="323"/>
        <end position="339"/>
    </location>
</feature>
<evidence type="ECO:0000259" key="2">
    <source>
        <dbReference type="Pfam" id="PF01757"/>
    </source>
</evidence>
<protein>
    <submittedName>
        <fullName evidence="3">Acyltransferase family domain-containing protein</fullName>
    </submittedName>
</protein>
<keyword evidence="1" id="KW-0812">Transmembrane</keyword>
<dbReference type="PANTHER" id="PTHR23028:SF53">
    <property type="entry name" value="ACYL_TRANSF_3 DOMAIN-CONTAINING PROTEIN"/>
    <property type="match status" value="1"/>
</dbReference>
<evidence type="ECO:0000256" key="1">
    <source>
        <dbReference type="SAM" id="Phobius"/>
    </source>
</evidence>
<dbReference type="Pfam" id="PF01757">
    <property type="entry name" value="Acyl_transf_3"/>
    <property type="match status" value="1"/>
</dbReference>
<proteinExistence type="predicted"/>
<feature type="transmembrane region" description="Helical" evidence="1">
    <location>
        <begin position="390"/>
        <end position="407"/>
    </location>
</feature>
<comment type="caution">
    <text evidence="3">The sequence shown here is derived from an EMBL/GenBank/DDBJ whole genome shotgun (WGS) entry which is preliminary data.</text>
</comment>
<keyword evidence="3" id="KW-0012">Acyltransferase</keyword>
<keyword evidence="4" id="KW-1185">Reference proteome</keyword>
<feature type="transmembrane region" description="Helical" evidence="1">
    <location>
        <begin position="237"/>
        <end position="258"/>
    </location>
</feature>
<name>A0AAD4QYF8_9BILA</name>
<organism evidence="3 4">
    <name type="scientific">Ditylenchus destructor</name>
    <dbReference type="NCBI Taxonomy" id="166010"/>
    <lineage>
        <taxon>Eukaryota</taxon>
        <taxon>Metazoa</taxon>
        <taxon>Ecdysozoa</taxon>
        <taxon>Nematoda</taxon>
        <taxon>Chromadorea</taxon>
        <taxon>Rhabditida</taxon>
        <taxon>Tylenchina</taxon>
        <taxon>Tylenchomorpha</taxon>
        <taxon>Sphaerularioidea</taxon>
        <taxon>Anguinidae</taxon>
        <taxon>Anguininae</taxon>
        <taxon>Ditylenchus</taxon>
    </lineage>
</organism>
<sequence>MAVVLLHERFAVTARPSTKHPQHFLLSAPLWMKNSLLSPDFRGNIGNVAHKKRREDIQGLRAVAVLAVVLFHLWPKVFRNGYLGVDVFFVISGYLIVSILDKDEQVDVSSICHFYQRRMRRIIPIFLVVTFVTLYCAWFFELLAPDDLHKMCIDSLFSVTFSTNFRDIFFYFDYFEQLNAYRFFLHTWSLSVEIQLYILAPVIFGWLLKSKCRNTIFRYPILISASIILQWNSSRPAAFGFILCRMWEFLAGGLAFYLSVRRNLTRSNGPLYCETMLHTYLHDFSIAIMNCVIFAHMPHLLVALLITVLFLPNMPDDGLFAEVLRAFIVLITAVLIRIWENRKSIPMILTSPLMIELGNLSYIWYLVHWPVVQFVVYWSPEGTLNFADGMSILILTILLSALLDHMVDDRIQRITEFKTVLHIILTLLAFCLVLALPL</sequence>
<dbReference type="Proteomes" id="UP001201812">
    <property type="component" value="Unassembled WGS sequence"/>
</dbReference>
<feature type="transmembrane region" description="Helical" evidence="1">
    <location>
        <begin position="215"/>
        <end position="231"/>
    </location>
</feature>
<feature type="transmembrane region" description="Helical" evidence="1">
    <location>
        <begin position="59"/>
        <end position="75"/>
    </location>
</feature>
<feature type="transmembrane region" description="Helical" evidence="1">
    <location>
        <begin position="81"/>
        <end position="100"/>
    </location>
</feature>
<evidence type="ECO:0000313" key="3">
    <source>
        <dbReference type="EMBL" id="KAI1709666.1"/>
    </source>
</evidence>
<feature type="transmembrane region" description="Helical" evidence="1">
    <location>
        <begin position="286"/>
        <end position="311"/>
    </location>
</feature>
<keyword evidence="3" id="KW-0808">Transferase</keyword>
<accession>A0AAD4QYF8</accession>
<dbReference type="GO" id="GO:0016747">
    <property type="term" value="F:acyltransferase activity, transferring groups other than amino-acyl groups"/>
    <property type="evidence" value="ECO:0007669"/>
    <property type="project" value="InterPro"/>
</dbReference>
<evidence type="ECO:0000313" key="4">
    <source>
        <dbReference type="Proteomes" id="UP001201812"/>
    </source>
</evidence>
<keyword evidence="1" id="KW-0472">Membrane</keyword>
<gene>
    <name evidence="3" type="ORF">DdX_11054</name>
</gene>
<dbReference type="EMBL" id="JAKKPZ010000029">
    <property type="protein sequence ID" value="KAI1709666.1"/>
    <property type="molecule type" value="Genomic_DNA"/>
</dbReference>
<dbReference type="GO" id="GO:0000271">
    <property type="term" value="P:polysaccharide biosynthetic process"/>
    <property type="evidence" value="ECO:0007669"/>
    <property type="project" value="TreeGrafter"/>
</dbReference>